<dbReference type="EMBL" id="PPTU01000002">
    <property type="protein sequence ID" value="RDB72844.1"/>
    <property type="molecule type" value="Genomic_DNA"/>
</dbReference>
<dbReference type="AlphaFoldDB" id="A0A369MKZ3"/>
<evidence type="ECO:0000256" key="6">
    <source>
        <dbReference type="RuleBase" id="RU004504"/>
    </source>
</evidence>
<keyword evidence="4" id="KW-0663">Pyridoxal phosphate</keyword>
<protein>
    <recommendedName>
        <fullName evidence="3">cysteine desulfurase</fullName>
        <ecNumber evidence="3">2.8.1.7</ecNumber>
    </recommendedName>
</protein>
<dbReference type="EC" id="2.8.1.7" evidence="3"/>
<feature type="domain" description="Aminotransferase class V" evidence="7">
    <location>
        <begin position="2"/>
        <end position="367"/>
    </location>
</feature>
<evidence type="ECO:0000256" key="5">
    <source>
        <dbReference type="ARBA" id="ARBA00050776"/>
    </source>
</evidence>
<gene>
    <name evidence="8" type="ORF">C1875_02245</name>
</gene>
<dbReference type="Proteomes" id="UP000253970">
    <property type="component" value="Unassembled WGS sequence"/>
</dbReference>
<dbReference type="InterPro" id="IPR010969">
    <property type="entry name" value="Cys_dSase-rel_unknwn_funct"/>
</dbReference>
<dbReference type="Gene3D" id="3.40.640.10">
    <property type="entry name" value="Type I PLP-dependent aspartate aminotransferase-like (Major domain)"/>
    <property type="match status" value="1"/>
</dbReference>
<dbReference type="PROSITE" id="PS00595">
    <property type="entry name" value="AA_TRANSFER_CLASS_5"/>
    <property type="match status" value="1"/>
</dbReference>
<proteinExistence type="inferred from homology"/>
<dbReference type="InterPro" id="IPR000192">
    <property type="entry name" value="Aminotrans_V_dom"/>
</dbReference>
<dbReference type="Pfam" id="PF00266">
    <property type="entry name" value="Aminotran_5"/>
    <property type="match status" value="1"/>
</dbReference>
<dbReference type="PANTHER" id="PTHR43586">
    <property type="entry name" value="CYSTEINE DESULFURASE"/>
    <property type="match status" value="1"/>
</dbReference>
<evidence type="ECO:0000256" key="4">
    <source>
        <dbReference type="ARBA" id="ARBA00022898"/>
    </source>
</evidence>
<dbReference type="InterPro" id="IPR020578">
    <property type="entry name" value="Aminotrans_V_PyrdxlP_BS"/>
</dbReference>
<sequence length="379" mass="38800">MIYFDNAATTAVKPPEVAEAVARAVNSFGGVGRGVHEASLDAGYAVFRARQQLARLFGAADPSCVSFASNATEALNTAIAGLARPGDKLVTTAASHNSVLRPLYRLADERGCEVVVVPHDARGALDYDALEAALPGARLAAVTHASNLTGDVYDIARIARLCRDRGALLVADAAQTAGVVPIDMGRDGLDVVAFTGHKSLYGPQGTGGLAVAEGVEIEPLKVGGSGTHSYDRHHPARMPERLEAGTLNAHGIAGLGAGLAYIEELGVEELGAQVRALAERFERGVRGIDGVRVLGGGGDAGRCGIVALNVGDSDSAAIGDALNAEFGICTRAGAHCAPLMHEALGTQSQGAVRFSFSSFNTEDEVDAGIAAVAAIAEEA</sequence>
<comment type="catalytic activity">
    <reaction evidence="5">
        <text>(sulfur carrier)-H + L-cysteine = (sulfur carrier)-SH + L-alanine</text>
        <dbReference type="Rhea" id="RHEA:43892"/>
        <dbReference type="Rhea" id="RHEA-COMP:14737"/>
        <dbReference type="Rhea" id="RHEA-COMP:14739"/>
        <dbReference type="ChEBI" id="CHEBI:29917"/>
        <dbReference type="ChEBI" id="CHEBI:35235"/>
        <dbReference type="ChEBI" id="CHEBI:57972"/>
        <dbReference type="ChEBI" id="CHEBI:64428"/>
        <dbReference type="EC" id="2.8.1.7"/>
    </reaction>
</comment>
<evidence type="ECO:0000313" key="9">
    <source>
        <dbReference type="Proteomes" id="UP000253970"/>
    </source>
</evidence>
<reference evidence="8 9" key="1">
    <citation type="journal article" date="2018" name="Elife">
        <title>Discovery and characterization of a prevalent human gut bacterial enzyme sufficient for the inactivation of a family of plant toxins.</title>
        <authorList>
            <person name="Koppel N."/>
            <person name="Bisanz J.E."/>
            <person name="Pandelia M.E."/>
            <person name="Turnbaugh P.J."/>
            <person name="Balskus E.P."/>
        </authorList>
    </citation>
    <scope>NUCLEOTIDE SEQUENCE [LARGE SCALE GENOMIC DNA]</scope>
    <source>
        <strain evidence="8 9">W1 BHI 6</strain>
    </source>
</reference>
<name>A0A369MKZ3_EGGLN</name>
<dbReference type="PANTHER" id="PTHR43586:SF4">
    <property type="entry name" value="ISOPENICILLIN N EPIMERASE"/>
    <property type="match status" value="1"/>
</dbReference>
<comment type="caution">
    <text evidence="8">The sequence shown here is derived from an EMBL/GenBank/DDBJ whole genome shotgun (WGS) entry which is preliminary data.</text>
</comment>
<accession>A0A369MKZ3</accession>
<organism evidence="8 9">
    <name type="scientific">Eggerthella lenta</name>
    <name type="common">Eubacterium lentum</name>
    <dbReference type="NCBI Taxonomy" id="84112"/>
    <lineage>
        <taxon>Bacteria</taxon>
        <taxon>Bacillati</taxon>
        <taxon>Actinomycetota</taxon>
        <taxon>Coriobacteriia</taxon>
        <taxon>Eggerthellales</taxon>
        <taxon>Eggerthellaceae</taxon>
        <taxon>Eggerthella</taxon>
    </lineage>
</organism>
<dbReference type="GO" id="GO:0031071">
    <property type="term" value="F:cysteine desulfurase activity"/>
    <property type="evidence" value="ECO:0007669"/>
    <property type="project" value="UniProtKB-EC"/>
</dbReference>
<comment type="cofactor">
    <cofactor evidence="1 6">
        <name>pyridoxal 5'-phosphate</name>
        <dbReference type="ChEBI" id="CHEBI:597326"/>
    </cofactor>
</comment>
<dbReference type="InterPro" id="IPR016454">
    <property type="entry name" value="Cysteine_dSase"/>
</dbReference>
<dbReference type="InterPro" id="IPR015421">
    <property type="entry name" value="PyrdxlP-dep_Trfase_major"/>
</dbReference>
<dbReference type="RefSeq" id="WP_114532706.1">
    <property type="nucleotide sequence ID" value="NZ_JAQDVM010000003.1"/>
</dbReference>
<evidence type="ECO:0000259" key="7">
    <source>
        <dbReference type="Pfam" id="PF00266"/>
    </source>
</evidence>
<evidence type="ECO:0000313" key="8">
    <source>
        <dbReference type="EMBL" id="RDB72844.1"/>
    </source>
</evidence>
<evidence type="ECO:0000256" key="3">
    <source>
        <dbReference type="ARBA" id="ARBA00012239"/>
    </source>
</evidence>
<dbReference type="Gene3D" id="3.90.1150.10">
    <property type="entry name" value="Aspartate Aminotransferase, domain 1"/>
    <property type="match status" value="1"/>
</dbReference>
<dbReference type="InterPro" id="IPR015422">
    <property type="entry name" value="PyrdxlP-dep_Trfase_small"/>
</dbReference>
<evidence type="ECO:0000256" key="1">
    <source>
        <dbReference type="ARBA" id="ARBA00001933"/>
    </source>
</evidence>
<dbReference type="PIRSF" id="PIRSF005572">
    <property type="entry name" value="NifS"/>
    <property type="match status" value="1"/>
</dbReference>
<dbReference type="InterPro" id="IPR015424">
    <property type="entry name" value="PyrdxlP-dep_Trfase"/>
</dbReference>
<comment type="similarity">
    <text evidence="2">Belongs to the class-V pyridoxal-phosphate-dependent aminotransferase family. Csd subfamily.</text>
</comment>
<dbReference type="NCBIfam" id="TIGR01977">
    <property type="entry name" value="am_tr_V_EF2568"/>
    <property type="match status" value="1"/>
</dbReference>
<evidence type="ECO:0000256" key="2">
    <source>
        <dbReference type="ARBA" id="ARBA00010447"/>
    </source>
</evidence>
<dbReference type="SUPFAM" id="SSF53383">
    <property type="entry name" value="PLP-dependent transferases"/>
    <property type="match status" value="1"/>
</dbReference>